<keyword evidence="7" id="KW-1185">Reference proteome</keyword>
<feature type="active site" description="Proton donor" evidence="4">
    <location>
        <position position="123"/>
    </location>
</feature>
<dbReference type="AlphaFoldDB" id="A0A8S1J976"/>
<feature type="domain" description="Phosphotyrosine protein phosphatase I" evidence="5">
    <location>
        <begin position="1"/>
        <end position="149"/>
    </location>
</feature>
<feature type="active site" evidence="4">
    <location>
        <position position="10"/>
    </location>
</feature>
<dbReference type="InterPro" id="IPR017867">
    <property type="entry name" value="Tyr_phospatase_low_mol_wt"/>
</dbReference>
<keyword evidence="3" id="KW-0904">Protein phosphatase</keyword>
<dbReference type="Gene3D" id="3.40.50.2300">
    <property type="match status" value="1"/>
</dbReference>
<evidence type="ECO:0000256" key="4">
    <source>
        <dbReference type="PIRSR" id="PIRSR617867-1"/>
    </source>
</evidence>
<comment type="similarity">
    <text evidence="1">Belongs to the low molecular weight phosphotyrosine protein phosphatase family.</text>
</comment>
<dbReference type="InterPro" id="IPR050438">
    <property type="entry name" value="LMW_PTPase"/>
</dbReference>
<dbReference type="InterPro" id="IPR023485">
    <property type="entry name" value="Ptyr_pPase"/>
</dbReference>
<proteinExistence type="inferred from homology"/>
<dbReference type="OrthoDB" id="3388at2759"/>
<keyword evidence="2" id="KW-0378">Hydrolase</keyword>
<dbReference type="PANTHER" id="PTHR11717:SF7">
    <property type="entry name" value="LOW MOLECULAR WEIGHT PHOSPHOTYROSINE PROTEIN PHOSPHATASE"/>
    <property type="match status" value="1"/>
</dbReference>
<dbReference type="SMART" id="SM00226">
    <property type="entry name" value="LMWPc"/>
    <property type="match status" value="1"/>
</dbReference>
<evidence type="ECO:0000259" key="5">
    <source>
        <dbReference type="SMART" id="SM00226"/>
    </source>
</evidence>
<comment type="caution">
    <text evidence="6">The sequence shown here is derived from an EMBL/GenBank/DDBJ whole genome shotgun (WGS) entry which is preliminary data.</text>
</comment>
<dbReference type="CDD" id="cd16343">
    <property type="entry name" value="LMWPTP"/>
    <property type="match status" value="1"/>
</dbReference>
<dbReference type="PANTHER" id="PTHR11717">
    <property type="entry name" value="LOW MOLECULAR WEIGHT PROTEIN TYROSINE PHOSPHATASE"/>
    <property type="match status" value="1"/>
</dbReference>
<evidence type="ECO:0000256" key="3">
    <source>
        <dbReference type="ARBA" id="ARBA00022912"/>
    </source>
</evidence>
<accession>A0A8S1J976</accession>
<dbReference type="Proteomes" id="UP000708148">
    <property type="component" value="Unassembled WGS sequence"/>
</dbReference>
<feature type="active site" description="Nucleophile" evidence="4">
    <location>
        <position position="4"/>
    </location>
</feature>
<dbReference type="InterPro" id="IPR036196">
    <property type="entry name" value="Ptyr_pPase_sf"/>
</dbReference>
<reference evidence="6" key="1">
    <citation type="submission" date="2020-12" db="EMBL/GenBank/DDBJ databases">
        <authorList>
            <person name="Iha C."/>
        </authorList>
    </citation>
    <scope>NUCLEOTIDE SEQUENCE</scope>
</reference>
<sequence>MFFCLGNICRSPLAEGLFKHEVARRGLDEDFHIESSGTSSYHVGELPDPGSREVAKRRGGIDISDQRSQQLTATHLESFDYLVAMSHSNIANAQRLRGADKIDFLLLRDFEPDATHHGEDVPDPWGHGRSAFDEVYDIVERSCANLLDHILEQEGRA</sequence>
<evidence type="ECO:0000256" key="2">
    <source>
        <dbReference type="ARBA" id="ARBA00022801"/>
    </source>
</evidence>
<gene>
    <name evidence="6" type="ORF">OSTQU699_LOCUS9112</name>
</gene>
<dbReference type="PRINTS" id="PR00719">
    <property type="entry name" value="LMWPTPASE"/>
</dbReference>
<dbReference type="SUPFAM" id="SSF52788">
    <property type="entry name" value="Phosphotyrosine protein phosphatases I"/>
    <property type="match status" value="1"/>
</dbReference>
<name>A0A8S1J976_9CHLO</name>
<dbReference type="Pfam" id="PF01451">
    <property type="entry name" value="LMWPc"/>
    <property type="match status" value="1"/>
</dbReference>
<evidence type="ECO:0000256" key="1">
    <source>
        <dbReference type="ARBA" id="ARBA00011063"/>
    </source>
</evidence>
<evidence type="ECO:0000313" key="6">
    <source>
        <dbReference type="EMBL" id="CAD7703755.1"/>
    </source>
</evidence>
<evidence type="ECO:0000313" key="7">
    <source>
        <dbReference type="Proteomes" id="UP000708148"/>
    </source>
</evidence>
<organism evidence="6 7">
    <name type="scientific">Ostreobium quekettii</name>
    <dbReference type="NCBI Taxonomy" id="121088"/>
    <lineage>
        <taxon>Eukaryota</taxon>
        <taxon>Viridiplantae</taxon>
        <taxon>Chlorophyta</taxon>
        <taxon>core chlorophytes</taxon>
        <taxon>Ulvophyceae</taxon>
        <taxon>TCBD clade</taxon>
        <taxon>Bryopsidales</taxon>
        <taxon>Ostreobineae</taxon>
        <taxon>Ostreobiaceae</taxon>
        <taxon>Ostreobium</taxon>
    </lineage>
</organism>
<dbReference type="GO" id="GO:0004725">
    <property type="term" value="F:protein tyrosine phosphatase activity"/>
    <property type="evidence" value="ECO:0007669"/>
    <property type="project" value="InterPro"/>
</dbReference>
<protein>
    <recommendedName>
        <fullName evidence="5">Phosphotyrosine protein phosphatase I domain-containing protein</fullName>
    </recommendedName>
</protein>
<dbReference type="EMBL" id="CAJHUC010002395">
    <property type="protein sequence ID" value="CAD7703755.1"/>
    <property type="molecule type" value="Genomic_DNA"/>
</dbReference>